<organism evidence="3">
    <name type="scientific">Anopheles funestus</name>
    <name type="common">African malaria mosquito</name>
    <dbReference type="NCBI Taxonomy" id="62324"/>
    <lineage>
        <taxon>Eukaryota</taxon>
        <taxon>Metazoa</taxon>
        <taxon>Ecdysozoa</taxon>
        <taxon>Arthropoda</taxon>
        <taxon>Hexapoda</taxon>
        <taxon>Insecta</taxon>
        <taxon>Pterygota</taxon>
        <taxon>Neoptera</taxon>
        <taxon>Endopterygota</taxon>
        <taxon>Diptera</taxon>
        <taxon>Nematocera</taxon>
        <taxon>Culicoidea</taxon>
        <taxon>Culicidae</taxon>
        <taxon>Anophelinae</taxon>
        <taxon>Anopheles</taxon>
    </lineage>
</organism>
<dbReference type="EnsemblMetazoa" id="AFUN014324-RA">
    <property type="protein sequence ID" value="AFUN014324-PA"/>
    <property type="gene ID" value="AFUN014324"/>
</dbReference>
<proteinExistence type="predicted"/>
<sequence length="106" mass="11574">MKHSVAFFLLIVVIVLNQVHGQILGGNDLVNEPCFDLIKIIPSCPANERYTCCKPCPEPACRFTKKPLCPVPCIRGCVCLKGYIRITSGGKCIKVAACQKIDILLA</sequence>
<evidence type="ECO:0000313" key="3">
    <source>
        <dbReference type="EnsemblMetazoa" id="AFUN014324-PA"/>
    </source>
</evidence>
<feature type="domain" description="TIL" evidence="2">
    <location>
        <begin position="44"/>
        <end position="98"/>
    </location>
</feature>
<keyword evidence="1" id="KW-0732">Signal</keyword>
<reference evidence="3" key="1">
    <citation type="submission" date="2020-05" db="UniProtKB">
        <authorList>
            <consortium name="EnsemblMetazoa"/>
        </authorList>
    </citation>
    <scope>IDENTIFICATION</scope>
    <source>
        <strain evidence="3">FUMOZ</strain>
    </source>
</reference>
<dbReference type="VEuPathDB" id="VectorBase:AFUN014324"/>
<dbReference type="InterPro" id="IPR036084">
    <property type="entry name" value="Ser_inhib-like_sf"/>
</dbReference>
<evidence type="ECO:0000259" key="2">
    <source>
        <dbReference type="Pfam" id="PF01826"/>
    </source>
</evidence>
<protein>
    <submittedName>
        <fullName evidence="3">TIL domain-containing protein</fullName>
    </submittedName>
</protein>
<dbReference type="Gene3D" id="2.10.25.10">
    <property type="entry name" value="Laminin"/>
    <property type="match status" value="1"/>
</dbReference>
<name>A0A182S1G4_ANOFN</name>
<evidence type="ECO:0000256" key="1">
    <source>
        <dbReference type="SAM" id="SignalP"/>
    </source>
</evidence>
<dbReference type="InterPro" id="IPR002919">
    <property type="entry name" value="TIL_dom"/>
</dbReference>
<feature type="chain" id="PRO_5021454327" evidence="1">
    <location>
        <begin position="22"/>
        <end position="106"/>
    </location>
</feature>
<dbReference type="Pfam" id="PF01826">
    <property type="entry name" value="TIL"/>
    <property type="match status" value="1"/>
</dbReference>
<dbReference type="AlphaFoldDB" id="A0A182S1G4"/>
<accession>A0A182S1G4</accession>
<feature type="signal peptide" evidence="1">
    <location>
        <begin position="1"/>
        <end position="21"/>
    </location>
</feature>
<dbReference type="CDD" id="cd19941">
    <property type="entry name" value="TIL"/>
    <property type="match status" value="1"/>
</dbReference>
<dbReference type="SUPFAM" id="SSF57567">
    <property type="entry name" value="Serine protease inhibitors"/>
    <property type="match status" value="1"/>
</dbReference>